<gene>
    <name evidence="1" type="ORF">D0Y65_050978</name>
</gene>
<dbReference type="EMBL" id="QZWG01000019">
    <property type="protein sequence ID" value="RZB47158.1"/>
    <property type="molecule type" value="Genomic_DNA"/>
</dbReference>
<sequence length="123" mass="14222">MGPFGCLSNYIRYNRRITKFRTGGKPYLFSNLIQLLKKCDFISCSLQQLSPSPLYEWHQSSVDPMAFATSPSPPTFNYNQTSVPIFNGEAYDYWSIQMQTLFISQDLWDVIENGYPVPESQEE</sequence>
<evidence type="ECO:0000313" key="2">
    <source>
        <dbReference type="Proteomes" id="UP000289340"/>
    </source>
</evidence>
<evidence type="ECO:0008006" key="3">
    <source>
        <dbReference type="Google" id="ProtNLM"/>
    </source>
</evidence>
<name>A0A445FE77_GLYSO</name>
<organism evidence="1 2">
    <name type="scientific">Glycine soja</name>
    <name type="common">Wild soybean</name>
    <dbReference type="NCBI Taxonomy" id="3848"/>
    <lineage>
        <taxon>Eukaryota</taxon>
        <taxon>Viridiplantae</taxon>
        <taxon>Streptophyta</taxon>
        <taxon>Embryophyta</taxon>
        <taxon>Tracheophyta</taxon>
        <taxon>Spermatophyta</taxon>
        <taxon>Magnoliopsida</taxon>
        <taxon>eudicotyledons</taxon>
        <taxon>Gunneridae</taxon>
        <taxon>Pentapetalae</taxon>
        <taxon>rosids</taxon>
        <taxon>fabids</taxon>
        <taxon>Fabales</taxon>
        <taxon>Fabaceae</taxon>
        <taxon>Papilionoideae</taxon>
        <taxon>50 kb inversion clade</taxon>
        <taxon>NPAAA clade</taxon>
        <taxon>indigoferoid/millettioid clade</taxon>
        <taxon>Phaseoleae</taxon>
        <taxon>Glycine</taxon>
        <taxon>Glycine subgen. Soja</taxon>
    </lineage>
</organism>
<reference evidence="1 2" key="1">
    <citation type="submission" date="2018-09" db="EMBL/GenBank/DDBJ databases">
        <title>A high-quality reference genome of wild soybean provides a powerful tool to mine soybean genomes.</title>
        <authorList>
            <person name="Xie M."/>
            <person name="Chung C.Y.L."/>
            <person name="Li M.-W."/>
            <person name="Wong F.-L."/>
            <person name="Chan T.-F."/>
            <person name="Lam H.-M."/>
        </authorList>
    </citation>
    <scope>NUCLEOTIDE SEQUENCE [LARGE SCALE GENOMIC DNA]</scope>
    <source>
        <strain evidence="2">cv. W05</strain>
        <tissue evidence="1">Hypocotyl of etiolated seedlings</tissue>
    </source>
</reference>
<proteinExistence type="predicted"/>
<keyword evidence="2" id="KW-1185">Reference proteome</keyword>
<dbReference type="AlphaFoldDB" id="A0A445FE77"/>
<evidence type="ECO:0000313" key="1">
    <source>
        <dbReference type="EMBL" id="RZB47158.1"/>
    </source>
</evidence>
<protein>
    <recommendedName>
        <fullName evidence="3">DUF4219 domain-containing protein</fullName>
    </recommendedName>
</protein>
<comment type="caution">
    <text evidence="1">The sequence shown here is derived from an EMBL/GenBank/DDBJ whole genome shotgun (WGS) entry which is preliminary data.</text>
</comment>
<accession>A0A445FE77</accession>
<dbReference type="Proteomes" id="UP000289340">
    <property type="component" value="Chromosome 19"/>
</dbReference>